<name>A0A836CGD9_9STRA</name>
<reference evidence="9" key="1">
    <citation type="submission" date="2021-02" db="EMBL/GenBank/DDBJ databases">
        <title>First Annotated Genome of the Yellow-green Alga Tribonema minus.</title>
        <authorList>
            <person name="Mahan K.M."/>
        </authorList>
    </citation>
    <scope>NUCLEOTIDE SEQUENCE</scope>
    <source>
        <strain evidence="9">UTEX B ZZ1240</strain>
    </source>
</reference>
<dbReference type="Pfam" id="PF13850">
    <property type="entry name" value="ERGIC_N"/>
    <property type="match status" value="1"/>
</dbReference>
<feature type="domain" description="Endoplasmic reticulum vesicle transporter N-terminal" evidence="8">
    <location>
        <begin position="41"/>
        <end position="133"/>
    </location>
</feature>
<comment type="caution">
    <text evidence="9">The sequence shown here is derived from an EMBL/GenBank/DDBJ whole genome shotgun (WGS) entry which is preliminary data.</text>
</comment>
<organism evidence="9 10">
    <name type="scientific">Tribonema minus</name>
    <dbReference type="NCBI Taxonomy" id="303371"/>
    <lineage>
        <taxon>Eukaryota</taxon>
        <taxon>Sar</taxon>
        <taxon>Stramenopiles</taxon>
        <taxon>Ochrophyta</taxon>
        <taxon>PX clade</taxon>
        <taxon>Xanthophyceae</taxon>
        <taxon>Tribonematales</taxon>
        <taxon>Tribonemataceae</taxon>
        <taxon>Tribonema</taxon>
    </lineage>
</organism>
<evidence type="ECO:0000313" key="9">
    <source>
        <dbReference type="EMBL" id="KAG5184554.1"/>
    </source>
</evidence>
<feature type="region of interest" description="Disordered" evidence="6">
    <location>
        <begin position="1"/>
        <end position="30"/>
    </location>
</feature>
<dbReference type="PANTHER" id="PTHR10984:SF25">
    <property type="entry name" value="ENDOPLASMIC RETICULUM-GOLGI INTERMEDIATE COMPARTMENT PROTEIN 3"/>
    <property type="match status" value="1"/>
</dbReference>
<dbReference type="OrthoDB" id="270930at2759"/>
<dbReference type="InterPro" id="IPR045888">
    <property type="entry name" value="Erv"/>
</dbReference>
<dbReference type="EMBL" id="JAFCMP010000160">
    <property type="protein sequence ID" value="KAG5184554.1"/>
    <property type="molecule type" value="Genomic_DNA"/>
</dbReference>
<dbReference type="Proteomes" id="UP000664859">
    <property type="component" value="Unassembled WGS sequence"/>
</dbReference>
<evidence type="ECO:0000256" key="6">
    <source>
        <dbReference type="SAM" id="MobiDB-lite"/>
    </source>
</evidence>
<dbReference type="GO" id="GO:0005783">
    <property type="term" value="C:endoplasmic reticulum"/>
    <property type="evidence" value="ECO:0007669"/>
    <property type="project" value="TreeGrafter"/>
</dbReference>
<dbReference type="GO" id="GO:0030134">
    <property type="term" value="C:COPII-coated ER to Golgi transport vesicle"/>
    <property type="evidence" value="ECO:0007669"/>
    <property type="project" value="TreeGrafter"/>
</dbReference>
<evidence type="ECO:0000313" key="10">
    <source>
        <dbReference type="Proteomes" id="UP000664859"/>
    </source>
</evidence>
<dbReference type="InterPro" id="IPR012936">
    <property type="entry name" value="Erv_C"/>
</dbReference>
<proteinExistence type="inferred from homology"/>
<evidence type="ECO:0000256" key="5">
    <source>
        <dbReference type="ARBA" id="ARBA00023136"/>
    </source>
</evidence>
<comment type="similarity">
    <text evidence="2">Belongs to the ERGIC family.</text>
</comment>
<dbReference type="Pfam" id="PF07970">
    <property type="entry name" value="COPIIcoated_ERV"/>
    <property type="match status" value="1"/>
</dbReference>
<keyword evidence="10" id="KW-1185">Reference proteome</keyword>
<dbReference type="AlphaFoldDB" id="A0A836CGD9"/>
<evidence type="ECO:0000256" key="4">
    <source>
        <dbReference type="ARBA" id="ARBA00022989"/>
    </source>
</evidence>
<keyword evidence="3" id="KW-0812">Transmembrane</keyword>
<evidence type="ECO:0000259" key="8">
    <source>
        <dbReference type="Pfam" id="PF13850"/>
    </source>
</evidence>
<feature type="compositionally biased region" description="Basic and acidic residues" evidence="6">
    <location>
        <begin position="373"/>
        <end position="389"/>
    </location>
</feature>
<accession>A0A836CGD9</accession>
<protein>
    <submittedName>
        <fullName evidence="9">Endoplasmic reticulum vesicle transporter-domain-containing protein</fullName>
    </submittedName>
</protein>
<keyword evidence="4" id="KW-1133">Transmembrane helix</keyword>
<dbReference type="InterPro" id="IPR039542">
    <property type="entry name" value="Erv_N"/>
</dbReference>
<feature type="region of interest" description="Disordered" evidence="6">
    <location>
        <begin position="373"/>
        <end position="399"/>
    </location>
</feature>
<keyword evidence="5" id="KW-0472">Membrane</keyword>
<dbReference type="GO" id="GO:0016020">
    <property type="term" value="C:membrane"/>
    <property type="evidence" value="ECO:0007669"/>
    <property type="project" value="UniProtKB-SubCell"/>
</dbReference>
<evidence type="ECO:0000256" key="1">
    <source>
        <dbReference type="ARBA" id="ARBA00004141"/>
    </source>
</evidence>
<dbReference type="PANTHER" id="PTHR10984">
    <property type="entry name" value="ENDOPLASMIC RETICULUM-GOLGI INTERMEDIATE COMPARTMENT PROTEIN"/>
    <property type="match status" value="1"/>
</dbReference>
<comment type="subcellular location">
    <subcellularLocation>
        <location evidence="1">Membrane</location>
        <topology evidence="1">Multi-pass membrane protein</topology>
    </subcellularLocation>
</comment>
<sequence>MDNYASSPSMLRRRASAAGKRPSNLRVDDDEDADSKLAKTLRRMDLYARVNEDLTVKTESGATVTVVFWVLLVLLVTSEVRTFLATRTSREELMRVDTSLGRKLEIGLNMTFHAINCLDLHVDAMDVAGDNQLDVEHAMLKQRLSAAGEPLAPAISEEVSQLEHRATLPRDYCGNCYGSDSRGRAAAAAERAASGGSIRCCNTCHAVVESFALRGWSTAEVRKTAEQCIREAHLEVPMQEMEGCNLSGKMRVNKVAGNFHMAMGESMVKDGRHVHIFNIDDSDTFNISHTIHSLSFGDTYPDMPANPLDGVVRMVGEDTGTGLMQYYINLVPAVYKAEGSSGEKTELVTTQFTYTMKFRSVYGYDDFQAHEHHDQPGHHHAIGEHRDVPGDEGDGAGGKRKRREITNYLLPGVFFVYDMAPFMLEVEVWQQPLSHFLIRLCAVVGGVYAVSGMLDQALYHVISHMKGRGLLPS</sequence>
<evidence type="ECO:0000256" key="2">
    <source>
        <dbReference type="ARBA" id="ARBA00005648"/>
    </source>
</evidence>
<gene>
    <name evidence="9" type="ORF">JKP88DRAFT_272052</name>
</gene>
<evidence type="ECO:0000259" key="7">
    <source>
        <dbReference type="Pfam" id="PF07970"/>
    </source>
</evidence>
<evidence type="ECO:0000256" key="3">
    <source>
        <dbReference type="ARBA" id="ARBA00022692"/>
    </source>
</evidence>
<feature type="domain" description="Endoplasmic reticulum vesicle transporter C-terminal" evidence="7">
    <location>
        <begin position="176"/>
        <end position="455"/>
    </location>
</feature>